<dbReference type="PANTHER" id="PTHR46116">
    <property type="entry name" value="(E3-INDEPENDENT) E2 UBIQUITIN-CONJUGATING ENZYME"/>
    <property type="match status" value="1"/>
</dbReference>
<feature type="compositionally biased region" description="Polar residues" evidence="3">
    <location>
        <begin position="636"/>
        <end position="651"/>
    </location>
</feature>
<evidence type="ECO:0000256" key="1">
    <source>
        <dbReference type="ARBA" id="ARBA00022679"/>
    </source>
</evidence>
<dbReference type="WBParaSite" id="PSAMB.scaffold1571size29863.g13932.t1">
    <property type="protein sequence ID" value="PSAMB.scaffold1571size29863.g13932.t1"/>
    <property type="gene ID" value="PSAMB.scaffold1571size29863.g13932"/>
</dbReference>
<feature type="compositionally biased region" description="Acidic residues" evidence="3">
    <location>
        <begin position="126"/>
        <end position="160"/>
    </location>
</feature>
<dbReference type="GO" id="GO:0016740">
    <property type="term" value="F:transferase activity"/>
    <property type="evidence" value="ECO:0007669"/>
    <property type="project" value="UniProtKB-KW"/>
</dbReference>
<dbReference type="Gene3D" id="3.10.110.10">
    <property type="entry name" value="Ubiquitin Conjugating Enzyme"/>
    <property type="match status" value="3"/>
</dbReference>
<dbReference type="InterPro" id="IPR016135">
    <property type="entry name" value="UBQ-conjugating_enzyme/RWD"/>
</dbReference>
<evidence type="ECO:0000259" key="4">
    <source>
        <dbReference type="PROSITE" id="PS50127"/>
    </source>
</evidence>
<protein>
    <submittedName>
        <fullName evidence="6">UBC core domain-containing protein</fullName>
    </submittedName>
</protein>
<feature type="compositionally biased region" description="Polar residues" evidence="3">
    <location>
        <begin position="115"/>
        <end position="125"/>
    </location>
</feature>
<evidence type="ECO:0000256" key="3">
    <source>
        <dbReference type="SAM" id="MobiDB-lite"/>
    </source>
</evidence>
<feature type="region of interest" description="Disordered" evidence="3">
    <location>
        <begin position="624"/>
        <end position="657"/>
    </location>
</feature>
<dbReference type="CDD" id="cd23802">
    <property type="entry name" value="UBCc_UBE2Q"/>
    <property type="match status" value="1"/>
</dbReference>
<evidence type="ECO:0000256" key="2">
    <source>
        <dbReference type="ARBA" id="ARBA00022786"/>
    </source>
</evidence>
<feature type="region of interest" description="Disordered" evidence="3">
    <location>
        <begin position="426"/>
        <end position="455"/>
    </location>
</feature>
<evidence type="ECO:0000313" key="5">
    <source>
        <dbReference type="Proteomes" id="UP000887566"/>
    </source>
</evidence>
<dbReference type="CDD" id="cd23810">
    <property type="entry name" value="UBCc_BIRC6"/>
    <property type="match status" value="1"/>
</dbReference>
<dbReference type="PROSITE" id="PS50127">
    <property type="entry name" value="UBC_2"/>
    <property type="match status" value="1"/>
</dbReference>
<dbReference type="InterPro" id="IPR000608">
    <property type="entry name" value="UBC"/>
</dbReference>
<dbReference type="Proteomes" id="UP000887566">
    <property type="component" value="Unplaced"/>
</dbReference>
<dbReference type="AlphaFoldDB" id="A0A914V8I4"/>
<keyword evidence="2" id="KW-0833">Ubl conjugation pathway</keyword>
<feature type="domain" description="UBC core" evidence="4">
    <location>
        <begin position="772"/>
        <end position="948"/>
    </location>
</feature>
<dbReference type="Pfam" id="PF00179">
    <property type="entry name" value="UQ_con"/>
    <property type="match status" value="2"/>
</dbReference>
<reference evidence="6" key="1">
    <citation type="submission" date="2022-11" db="UniProtKB">
        <authorList>
            <consortium name="WormBaseParasite"/>
        </authorList>
    </citation>
    <scope>IDENTIFICATION</scope>
</reference>
<name>A0A914V8I4_9BILA</name>
<sequence>MASSSASGEEQDTPAVVAEFQEWFDRNSDSECMLFLVDHSTAHDGSVRLDMSFSSGETFSLICPDGYPHTPQPLFMIKDECEALSKWTKALNQFAADKRGQIKLSALLTRAVETLSNGQRQSGSSDVDEGLMDLDENDDDNDVEHMEDDEDDDLGLNDDDQFTTDWEIQMDLRKKRWAIKEAELRAQWAEEQVRLQMSDSQPKNAEWVPSWQISGSELWHSHGQPISKKSKNEQVKEGQQIFTHQSAAFQILSNEMIHLLKKGKEDGFAVDTVADSLYTWSVKIGSFPNDTELHKQLTALSAKFGYDYVELQLDFIPDFPFYPPLLRVVRPRFRGSIVQSLANIDLLKVTYWNPAKTVHDVLKQIKDILLLHARLDVDAARNDAVAHPEGAYHPIEDFLIKLALATECRPRANTAIINVDSLEKAPQMKRNSHPTPPVPIDGGSPDELNSSVGWAKGTGYGSGRSSSGWNPEDHIRAKKEKDRQILRIMQGLLQALTDRERSMDTTELFAVIEGSALIPFVEVELANLTFIEIGRHPERYRLLFDLLSTISVEPALLPLLCPLPNQKKCLMALLEEISRTAADYLQTIETHSSGGKSTRKSVDEACSDDLPSLNLTKRLVRKLKKKTDASGGPAPETSQAETSKQQAQASRSDAVDEGEIDLEKQMAIKIAELFEQLQTQLAVNGLVYSGESAEPSTSGDAETEYQRRLRPLLFGTAPVVVTANAPWCHAFANKSNESLNGREVKAVFKEITALKQSLPLALSSSIFVRYDDAHMHLLQALITGPDKTPYSNGCFLFDICFPSRYPLVPPLVMSRTTGGLITGPDKTPYSNGCFLFDICFPSRYPLVPPLVMSRTTGGGRVRFNPNLYDNGKVCLSLLGTWGGEQGESWSPGTSTLLQVLVSIQSLILIEDPYYNEPGYESQRGTPEGTRRSNSYNQDVRSNCAKWAILEQLKMPPPAFADVVREHYRLKRDLVKQQLDEWQKLDKGIKDSVKNIKSELDKL</sequence>
<keyword evidence="5" id="KW-1185">Reference proteome</keyword>
<keyword evidence="1" id="KW-0808">Transferase</keyword>
<evidence type="ECO:0000313" key="6">
    <source>
        <dbReference type="WBParaSite" id="PSAMB.scaffold1571size29863.g13932.t1"/>
    </source>
</evidence>
<accession>A0A914V8I4</accession>
<feature type="region of interest" description="Disordered" evidence="3">
    <location>
        <begin position="917"/>
        <end position="936"/>
    </location>
</feature>
<proteinExistence type="predicted"/>
<dbReference type="SMART" id="SM00212">
    <property type="entry name" value="UBCc"/>
    <property type="match status" value="1"/>
</dbReference>
<dbReference type="PANTHER" id="PTHR46116:SF39">
    <property type="entry name" value="BACULOVIRAL IAP REPEAT-CONTAINING PROTEIN 6"/>
    <property type="match status" value="1"/>
</dbReference>
<organism evidence="5 6">
    <name type="scientific">Plectus sambesii</name>
    <dbReference type="NCBI Taxonomy" id="2011161"/>
    <lineage>
        <taxon>Eukaryota</taxon>
        <taxon>Metazoa</taxon>
        <taxon>Ecdysozoa</taxon>
        <taxon>Nematoda</taxon>
        <taxon>Chromadorea</taxon>
        <taxon>Plectida</taxon>
        <taxon>Plectina</taxon>
        <taxon>Plectoidea</taxon>
        <taxon>Plectidae</taxon>
        <taxon>Plectus</taxon>
    </lineage>
</organism>
<dbReference type="SUPFAM" id="SSF54495">
    <property type="entry name" value="UBC-like"/>
    <property type="match status" value="3"/>
</dbReference>
<feature type="region of interest" description="Disordered" evidence="3">
    <location>
        <begin position="115"/>
        <end position="160"/>
    </location>
</feature>